<evidence type="ECO:0000256" key="4">
    <source>
        <dbReference type="ARBA" id="ARBA00012564"/>
    </source>
</evidence>
<dbReference type="FunFam" id="3.30.2010.30:FF:000002">
    <property type="entry name" value="Putative aminopeptidase N"/>
    <property type="match status" value="1"/>
</dbReference>
<dbReference type="GO" id="GO:0016285">
    <property type="term" value="F:alanyl aminopeptidase activity"/>
    <property type="evidence" value="ECO:0007669"/>
    <property type="project" value="UniProtKB-EC"/>
</dbReference>
<comment type="similarity">
    <text evidence="3">Belongs to the peptidase M1 family.</text>
</comment>
<dbReference type="InterPro" id="IPR037144">
    <property type="entry name" value="Peptidase_M1_pepN_C_sf"/>
</dbReference>
<keyword evidence="8" id="KW-0479">Metal-binding</keyword>
<dbReference type="GO" id="GO:0008270">
    <property type="term" value="F:zinc ion binding"/>
    <property type="evidence" value="ECO:0007669"/>
    <property type="project" value="InterPro"/>
</dbReference>
<comment type="catalytic activity">
    <reaction evidence="1">
        <text>Release of an N-terminal amino acid, Xaa-|-Yaa- from a peptide, amide or arylamide. Xaa is preferably Ala, but may be most amino acids including Pro (slow action). When a terminal hydrophobic residue is followed by a prolyl residue, the two may be released as an intact Xaa-Pro dipeptide.</text>
        <dbReference type="EC" id="3.4.11.2"/>
    </reaction>
</comment>
<evidence type="ECO:0000256" key="9">
    <source>
        <dbReference type="ARBA" id="ARBA00022801"/>
    </source>
</evidence>
<evidence type="ECO:0000256" key="12">
    <source>
        <dbReference type="NCBIfam" id="TIGR02414"/>
    </source>
</evidence>
<keyword evidence="7" id="KW-0645">Protease</keyword>
<dbReference type="InterPro" id="IPR014782">
    <property type="entry name" value="Peptidase_M1_dom"/>
</dbReference>
<dbReference type="PANTHER" id="PTHR46322">
    <property type="entry name" value="PUROMYCIN-SENSITIVE AMINOPEPTIDASE"/>
    <property type="match status" value="1"/>
</dbReference>
<dbReference type="InterPro" id="IPR045357">
    <property type="entry name" value="Aminopeptidase_N-like_N"/>
</dbReference>
<dbReference type="PATRIC" id="fig|1125411.7.peg.689"/>
<dbReference type="InterPro" id="IPR012779">
    <property type="entry name" value="Peptidase_M1_pepN"/>
</dbReference>
<dbReference type="Gene3D" id="2.60.40.1730">
    <property type="entry name" value="tricorn interacting facor f3 domain"/>
    <property type="match status" value="1"/>
</dbReference>
<protein>
    <recommendedName>
        <fullName evidence="5 12">Aminopeptidase N</fullName>
        <ecNumber evidence="4 12">3.4.11.2</ecNumber>
    </recommendedName>
</protein>
<dbReference type="InterPro" id="IPR027268">
    <property type="entry name" value="Peptidase_M4/M1_CTD_sf"/>
</dbReference>
<feature type="domain" description="Peptidase M1 alanyl aminopeptidase C-terminal" evidence="15">
    <location>
        <begin position="530"/>
        <end position="833"/>
    </location>
</feature>
<dbReference type="EC" id="3.4.11.2" evidence="4 12"/>
<keyword evidence="18" id="KW-1185">Reference proteome</keyword>
<reference evidence="17 18" key="1">
    <citation type="journal article" date="2015" name="Genome Announc.">
        <title>Genome Sequence of 'Candidatus Thioglobus singularis' Strain PS1, a Mixotroph from the SUP05 Clade of Marine Gammaproteobacteria.</title>
        <authorList>
            <person name="Marshall K.T."/>
            <person name="Morris R.M."/>
        </authorList>
    </citation>
    <scope>NUCLEOTIDE SEQUENCE [LARGE SCALE GENOMIC DNA]</scope>
    <source>
        <strain evidence="17 18">PS1</strain>
    </source>
</reference>
<dbReference type="CDD" id="cd09600">
    <property type="entry name" value="M1_APN"/>
    <property type="match status" value="1"/>
</dbReference>
<dbReference type="InterPro" id="IPR042097">
    <property type="entry name" value="Aminopeptidase_N-like_N_sf"/>
</dbReference>
<keyword evidence="11" id="KW-0482">Metalloprotease</keyword>
<evidence type="ECO:0000256" key="3">
    <source>
        <dbReference type="ARBA" id="ARBA00010136"/>
    </source>
</evidence>
<dbReference type="NCBIfam" id="TIGR02414">
    <property type="entry name" value="pepN_proteo"/>
    <property type="match status" value="1"/>
</dbReference>
<dbReference type="Gene3D" id="3.30.2010.30">
    <property type="match status" value="1"/>
</dbReference>
<dbReference type="Gene3D" id="1.10.390.10">
    <property type="entry name" value="Neutral Protease Domain 2"/>
    <property type="match status" value="1"/>
</dbReference>
<feature type="domain" description="Peptidase M1 membrane alanine aminopeptidase" evidence="13">
    <location>
        <begin position="219"/>
        <end position="431"/>
    </location>
</feature>
<dbReference type="Pfam" id="PF01433">
    <property type="entry name" value="Peptidase_M1"/>
    <property type="match status" value="1"/>
</dbReference>
<keyword evidence="6 17" id="KW-0031">Aminopeptidase</keyword>
<evidence type="ECO:0000256" key="7">
    <source>
        <dbReference type="ARBA" id="ARBA00022670"/>
    </source>
</evidence>
<name>A0A0M3T1W7_9GAMM</name>
<evidence type="ECO:0000313" key="17">
    <source>
        <dbReference type="EMBL" id="ALE01725.1"/>
    </source>
</evidence>
<evidence type="ECO:0000313" key="18">
    <source>
        <dbReference type="Proteomes" id="UP000068905"/>
    </source>
</evidence>
<evidence type="ECO:0000256" key="11">
    <source>
        <dbReference type="ARBA" id="ARBA00023049"/>
    </source>
</evidence>
<dbReference type="FunFam" id="1.10.390.10:FF:000002">
    <property type="entry name" value="Aminopeptidase N"/>
    <property type="match status" value="1"/>
</dbReference>
<dbReference type="Pfam" id="PF17432">
    <property type="entry name" value="DUF3458_C"/>
    <property type="match status" value="1"/>
</dbReference>
<evidence type="ECO:0000256" key="2">
    <source>
        <dbReference type="ARBA" id="ARBA00001947"/>
    </source>
</evidence>
<dbReference type="InterPro" id="IPR024601">
    <property type="entry name" value="Peptidase_M1_pepN_C"/>
</dbReference>
<gene>
    <name evidence="17" type="ORF">W908_03535</name>
</gene>
<keyword evidence="10" id="KW-0862">Zinc</keyword>
<comment type="cofactor">
    <cofactor evidence="2">
        <name>Zn(2+)</name>
        <dbReference type="ChEBI" id="CHEBI:29105"/>
    </cofactor>
</comment>
<dbReference type="OrthoDB" id="100605at2"/>
<evidence type="ECO:0000259" key="13">
    <source>
        <dbReference type="Pfam" id="PF01433"/>
    </source>
</evidence>
<evidence type="ECO:0000259" key="15">
    <source>
        <dbReference type="Pfam" id="PF17432"/>
    </source>
</evidence>
<evidence type="ECO:0000256" key="8">
    <source>
        <dbReference type="ARBA" id="ARBA00022723"/>
    </source>
</evidence>
<dbReference type="PRINTS" id="PR00756">
    <property type="entry name" value="ALADIPTASE"/>
</dbReference>
<dbReference type="AlphaFoldDB" id="A0A0M3T1W7"/>
<dbReference type="GO" id="GO:0008237">
    <property type="term" value="F:metallopeptidase activity"/>
    <property type="evidence" value="ECO:0007669"/>
    <property type="project" value="UniProtKB-UniRule"/>
</dbReference>
<dbReference type="EMBL" id="CP006911">
    <property type="protein sequence ID" value="ALE01725.1"/>
    <property type="molecule type" value="Genomic_DNA"/>
</dbReference>
<feature type="domain" description="Peptidase M1 alanyl aminopeptidase Ig-like fold" evidence="14">
    <location>
        <begin position="438"/>
        <end position="523"/>
    </location>
</feature>
<dbReference type="Gene3D" id="2.60.40.1840">
    <property type="match status" value="1"/>
</dbReference>
<dbReference type="PANTHER" id="PTHR46322:SF1">
    <property type="entry name" value="PUROMYCIN-SENSITIVE AMINOPEPTIDASE"/>
    <property type="match status" value="1"/>
</dbReference>
<accession>A0A0M3T1W7</accession>
<dbReference type="RefSeq" id="WP_053819953.1">
    <property type="nucleotide sequence ID" value="NZ_CP006911.1"/>
</dbReference>
<dbReference type="Pfam" id="PF17900">
    <property type="entry name" value="Peptidase_M1_N"/>
    <property type="match status" value="1"/>
</dbReference>
<dbReference type="KEGG" id="tsn:W908_03535"/>
<feature type="domain" description="Aminopeptidase N-like N-terminal" evidence="16">
    <location>
        <begin position="44"/>
        <end position="179"/>
    </location>
</feature>
<evidence type="ECO:0000259" key="14">
    <source>
        <dbReference type="Pfam" id="PF11940"/>
    </source>
</evidence>
<dbReference type="SUPFAM" id="SSF55486">
    <property type="entry name" value="Metalloproteases ('zincins'), catalytic domain"/>
    <property type="match status" value="1"/>
</dbReference>
<dbReference type="SUPFAM" id="SSF63737">
    <property type="entry name" value="Leukotriene A4 hydrolase N-terminal domain"/>
    <property type="match status" value="1"/>
</dbReference>
<dbReference type="Proteomes" id="UP000068905">
    <property type="component" value="Chromosome"/>
</dbReference>
<dbReference type="InterPro" id="IPR001930">
    <property type="entry name" value="Peptidase_M1"/>
</dbReference>
<evidence type="ECO:0000256" key="1">
    <source>
        <dbReference type="ARBA" id="ARBA00000098"/>
    </source>
</evidence>
<sequence>MPEPIFRKDYRPSSHLILTTELDFNLGDKETIVSSRIVFYKNPVVSNSVNELFLNGESLELISIKVDGLDVSYELKEDGLFLLNPPDDFVLEVKVRIHPESKTDLNGLYQSSGNFCTQCEAMGFRQITYYLDRPDVLSVFTTKINANREHYPVLLSNGNLIEETNNQAIWHDPAPKPCYLFALVAGKLDFLQDEYITSTGRKVDLRVYVEPHNMHKTAFAMESLIKAFEWDEKRFNLSYDLDIYMIVAVDDFNMGAMENKGLNIFNSDCVLASQESSTDLSFIRIESIIGHEYFHNWTGNRVTCRDWFQLSLKEGLTVFRDQEFSSDLRSRAIQRITDVIQLKTRQFAEDSGPMAHPVRPESYIAMDNFYTSTVYEKGAEVIRMIHSILGEEGFQRGMKLYFERHDGDAVTIDDFVESMANANDKNFESFMLWYSQAGTPEVSVEDDYDENNQTYSATFTQKNQKTPYMIPNQFGLIDKDGEEIESGLIIIDELVKTISFNNIKSKPIPSWFRGFSSPIKFSSDLSIQNKIYLASSDTDPFNRWDSAQSLWLEYVLNPDQVIEKDLFQMIKNLFNNESDYSLLSEMISLPSEQIIHQNVGKINVQEVHNQRNQSILSIASTFKDELLELYDQLNTPKAFDLSTQSIGERALKNKCLSYLSKLGEYDIAYKQFIKAECMTDQFGAFQCLLDSENPYRVDVITQFYKQHQSDVQVMDKWFSTQCISSVSSVENVRSLMQHELFSMTNPNRIRSVIGSFSQNSIQFHCQEGYQLLTEVIIELDQLNPQIAARFAGIYNHWRRFTAQYSKLQESQLNSIIQSDNLSKDVYEIIHSALKGKA</sequence>
<dbReference type="GO" id="GO:0006508">
    <property type="term" value="P:proteolysis"/>
    <property type="evidence" value="ECO:0007669"/>
    <property type="project" value="UniProtKB-UniRule"/>
</dbReference>
<organism evidence="17 18">
    <name type="scientific">Candidatus Pseudothioglobus singularis PS1</name>
    <dbReference type="NCBI Taxonomy" id="1125411"/>
    <lineage>
        <taxon>Bacteria</taxon>
        <taxon>Pseudomonadati</taxon>
        <taxon>Pseudomonadota</taxon>
        <taxon>Gammaproteobacteria</taxon>
        <taxon>Candidatus Pseudothioglobaceae</taxon>
        <taxon>Candidatus Pseudothioglobus</taxon>
    </lineage>
</organism>
<evidence type="ECO:0000256" key="5">
    <source>
        <dbReference type="ARBA" id="ARBA00015611"/>
    </source>
</evidence>
<proteinExistence type="inferred from homology"/>
<dbReference type="STRING" id="1125411.W908_03535"/>
<evidence type="ECO:0000256" key="6">
    <source>
        <dbReference type="ARBA" id="ARBA00022438"/>
    </source>
</evidence>
<dbReference type="Gene3D" id="1.25.50.10">
    <property type="entry name" value="Peptidase M1, alanyl aminopeptidase, C-terminal domain"/>
    <property type="match status" value="1"/>
</dbReference>
<keyword evidence="9" id="KW-0378">Hydrolase</keyword>
<dbReference type="InterPro" id="IPR038438">
    <property type="entry name" value="PepN_Ig-like_sf"/>
</dbReference>
<evidence type="ECO:0000259" key="16">
    <source>
        <dbReference type="Pfam" id="PF17900"/>
    </source>
</evidence>
<dbReference type="Pfam" id="PF11940">
    <property type="entry name" value="DUF3458"/>
    <property type="match status" value="1"/>
</dbReference>
<dbReference type="InterPro" id="IPR035414">
    <property type="entry name" value="Peptidase_M1_pepN_Ig-like"/>
</dbReference>
<evidence type="ECO:0000256" key="10">
    <source>
        <dbReference type="ARBA" id="ARBA00022833"/>
    </source>
</evidence>